<gene>
    <name evidence="2" type="ORF">BSL78_28377</name>
</gene>
<dbReference type="PANTHER" id="PTHR11915">
    <property type="entry name" value="SPECTRIN/FILAMIN RELATED CYTOSKELETAL PROTEIN"/>
    <property type="match status" value="1"/>
</dbReference>
<feature type="non-terminal residue" evidence="2">
    <location>
        <position position="1"/>
    </location>
</feature>
<dbReference type="Proteomes" id="UP000230750">
    <property type="component" value="Unassembled WGS sequence"/>
</dbReference>
<dbReference type="STRING" id="307972.A0A2G8JGC2"/>
<sequence length="88" mass="10257">SHMENVLAWLLDAEDHLNVQETVSENVEKVKEQFHTHETFMMELTSHQNSVGNALQEGNRLILDNKVAESEEAEIREQMTLLNSRWRP</sequence>
<accession>A0A2G8JGC2</accession>
<dbReference type="InterPro" id="IPR002017">
    <property type="entry name" value="Spectrin_repeat"/>
</dbReference>
<keyword evidence="1" id="KW-0677">Repeat</keyword>
<evidence type="ECO:0000256" key="1">
    <source>
        <dbReference type="ARBA" id="ARBA00022737"/>
    </source>
</evidence>
<dbReference type="Gene3D" id="1.20.58.60">
    <property type="match status" value="1"/>
</dbReference>
<name>A0A2G8JGC2_STIJA</name>
<keyword evidence="3" id="KW-1185">Reference proteome</keyword>
<dbReference type="Pfam" id="PF00435">
    <property type="entry name" value="Spectrin"/>
    <property type="match status" value="1"/>
</dbReference>
<protein>
    <submittedName>
        <fullName evidence="2">Putative dystrophin-like</fullName>
    </submittedName>
</protein>
<dbReference type="FunFam" id="1.20.58.60:FF:000075">
    <property type="entry name" value="utrophin isoform X1"/>
    <property type="match status" value="1"/>
</dbReference>
<reference evidence="2 3" key="1">
    <citation type="journal article" date="2017" name="PLoS Biol.">
        <title>The sea cucumber genome provides insights into morphological evolution and visceral regeneration.</title>
        <authorList>
            <person name="Zhang X."/>
            <person name="Sun L."/>
            <person name="Yuan J."/>
            <person name="Sun Y."/>
            <person name="Gao Y."/>
            <person name="Zhang L."/>
            <person name="Li S."/>
            <person name="Dai H."/>
            <person name="Hamel J.F."/>
            <person name="Liu C."/>
            <person name="Yu Y."/>
            <person name="Liu S."/>
            <person name="Lin W."/>
            <person name="Guo K."/>
            <person name="Jin S."/>
            <person name="Xu P."/>
            <person name="Storey K.B."/>
            <person name="Huan P."/>
            <person name="Zhang T."/>
            <person name="Zhou Y."/>
            <person name="Zhang J."/>
            <person name="Lin C."/>
            <person name="Li X."/>
            <person name="Xing L."/>
            <person name="Huo D."/>
            <person name="Sun M."/>
            <person name="Wang L."/>
            <person name="Mercier A."/>
            <person name="Li F."/>
            <person name="Yang H."/>
            <person name="Xiang J."/>
        </authorList>
    </citation>
    <scope>NUCLEOTIDE SEQUENCE [LARGE SCALE GENOMIC DNA]</scope>
    <source>
        <strain evidence="2">Shaxun</strain>
        <tissue evidence="2">Muscle</tissue>
    </source>
</reference>
<evidence type="ECO:0000313" key="3">
    <source>
        <dbReference type="Proteomes" id="UP000230750"/>
    </source>
</evidence>
<dbReference type="AlphaFoldDB" id="A0A2G8JGC2"/>
<comment type="caution">
    <text evidence="2">The sequence shown here is derived from an EMBL/GenBank/DDBJ whole genome shotgun (WGS) entry which is preliminary data.</text>
</comment>
<organism evidence="2 3">
    <name type="scientific">Stichopus japonicus</name>
    <name type="common">Sea cucumber</name>
    <dbReference type="NCBI Taxonomy" id="307972"/>
    <lineage>
        <taxon>Eukaryota</taxon>
        <taxon>Metazoa</taxon>
        <taxon>Echinodermata</taxon>
        <taxon>Eleutherozoa</taxon>
        <taxon>Echinozoa</taxon>
        <taxon>Holothuroidea</taxon>
        <taxon>Aspidochirotacea</taxon>
        <taxon>Aspidochirotida</taxon>
        <taxon>Stichopodidae</taxon>
        <taxon>Apostichopus</taxon>
    </lineage>
</organism>
<dbReference type="EMBL" id="MRZV01002075">
    <property type="protein sequence ID" value="PIK34801.1"/>
    <property type="molecule type" value="Genomic_DNA"/>
</dbReference>
<proteinExistence type="predicted"/>
<dbReference type="OrthoDB" id="18740at2759"/>
<dbReference type="SUPFAM" id="SSF46966">
    <property type="entry name" value="Spectrin repeat"/>
    <property type="match status" value="1"/>
</dbReference>
<evidence type="ECO:0000313" key="2">
    <source>
        <dbReference type="EMBL" id="PIK34801.1"/>
    </source>
</evidence>